<proteinExistence type="predicted"/>
<gene>
    <name evidence="1" type="primary">5</name>
    <name evidence="1" type="ORF">PBI_GRAVY_5</name>
</gene>
<accession>A0A2P1JY15</accession>
<name>A0A2P1JY15_9CAUD</name>
<protein>
    <submittedName>
        <fullName evidence="1">Uncharacterized protein</fullName>
    </submittedName>
</protein>
<dbReference type="EMBL" id="MG962368">
    <property type="protein sequence ID" value="AVO25246.1"/>
    <property type="molecule type" value="Genomic_DNA"/>
</dbReference>
<organism evidence="1 2">
    <name type="scientific">Gordonia phage Gravy</name>
    <dbReference type="NCBI Taxonomy" id="2094133"/>
    <lineage>
        <taxon>Viruses</taxon>
        <taxon>Duplodnaviria</taxon>
        <taxon>Heunggongvirae</taxon>
        <taxon>Uroviricota</taxon>
        <taxon>Caudoviricetes</taxon>
        <taxon>Deejayvirinae</taxon>
        <taxon>Tanisvirus</taxon>
        <taxon>Tanisvirus tanis</taxon>
    </lineage>
</organism>
<evidence type="ECO:0000313" key="1">
    <source>
        <dbReference type="EMBL" id="AVO25246.1"/>
    </source>
</evidence>
<evidence type="ECO:0000313" key="2">
    <source>
        <dbReference type="Proteomes" id="UP000240261"/>
    </source>
</evidence>
<sequence>MSLSSRLTEAFTRVGLEVTSLRMQLANTDAYAKRWEQEILVQAGTRKTGFGTAPLGLYLPRGVTIQGIRYQLETPTTSGATQGALWLNRDYNYNAAGAQMNIAALNTAQTINNLNIMISAGGRLSFEVTSIGSGTIGSGLYVALWGVYT</sequence>
<dbReference type="Proteomes" id="UP000240261">
    <property type="component" value="Segment"/>
</dbReference>
<reference evidence="1 2" key="1">
    <citation type="submission" date="2018-02" db="EMBL/GenBank/DDBJ databases">
        <authorList>
            <person name="Aull H.G."/>
            <person name="Garlena R.A."/>
            <person name="Russell D.A."/>
            <person name="Pop W.H."/>
            <person name="Jacobs-Sera D."/>
            <person name="Hatfull G.F."/>
        </authorList>
    </citation>
    <scope>NUCLEOTIDE SEQUENCE [LARGE SCALE GENOMIC DNA]</scope>
</reference>